<dbReference type="GO" id="GO:0019005">
    <property type="term" value="C:SCF ubiquitin ligase complex"/>
    <property type="evidence" value="ECO:0007669"/>
    <property type="project" value="TreeGrafter"/>
</dbReference>
<dbReference type="EMBL" id="QEFC01000090">
    <property type="protein sequence ID" value="KAE9466448.1"/>
    <property type="molecule type" value="Genomic_DNA"/>
</dbReference>
<dbReference type="SUPFAM" id="SSF52047">
    <property type="entry name" value="RNI-like"/>
    <property type="match status" value="1"/>
</dbReference>
<evidence type="ECO:0008006" key="3">
    <source>
        <dbReference type="Google" id="ProtNLM"/>
    </source>
</evidence>
<dbReference type="PANTHER" id="PTHR13318">
    <property type="entry name" value="PARTNER OF PAIRED, ISOFORM B-RELATED"/>
    <property type="match status" value="1"/>
</dbReference>
<accession>A0A6A4MLN2</accession>
<dbReference type="SMART" id="SM00367">
    <property type="entry name" value="LRR_CC"/>
    <property type="match status" value="4"/>
</dbReference>
<dbReference type="PANTHER" id="PTHR13318:SF77">
    <property type="entry name" value="F-BOX DOMAIN-CONTAINING PROTEIN"/>
    <property type="match status" value="1"/>
</dbReference>
<dbReference type="InterPro" id="IPR006553">
    <property type="entry name" value="Leu-rich_rpt_Cys-con_subtyp"/>
</dbReference>
<comment type="caution">
    <text evidence="1">The sequence shown here is derived from an EMBL/GenBank/DDBJ whole genome shotgun (WGS) entry which is preliminary data.</text>
</comment>
<dbReference type="OrthoDB" id="550575at2759"/>
<dbReference type="SUPFAM" id="SSF81383">
    <property type="entry name" value="F-box domain"/>
    <property type="match status" value="1"/>
</dbReference>
<dbReference type="Gene3D" id="3.80.10.10">
    <property type="entry name" value="Ribonuclease Inhibitor"/>
    <property type="match status" value="3"/>
</dbReference>
<dbReference type="InterPro" id="IPR032675">
    <property type="entry name" value="LRR_dom_sf"/>
</dbReference>
<dbReference type="GO" id="GO:0031146">
    <property type="term" value="P:SCF-dependent proteasomal ubiquitin-dependent protein catabolic process"/>
    <property type="evidence" value="ECO:0007669"/>
    <property type="project" value="TreeGrafter"/>
</dbReference>
<evidence type="ECO:0000313" key="1">
    <source>
        <dbReference type="EMBL" id="KAE9466448.1"/>
    </source>
</evidence>
<evidence type="ECO:0000313" key="2">
    <source>
        <dbReference type="Proteomes" id="UP000428333"/>
    </source>
</evidence>
<name>A0A6A4MLN2_9ERIC</name>
<proteinExistence type="predicted"/>
<keyword evidence="2" id="KW-1185">Reference proteome</keyword>
<protein>
    <recommendedName>
        <fullName evidence="3">F-box domain-containing protein</fullName>
    </recommendedName>
</protein>
<organism evidence="1 2">
    <name type="scientific">Rhododendron williamsianum</name>
    <dbReference type="NCBI Taxonomy" id="262921"/>
    <lineage>
        <taxon>Eukaryota</taxon>
        <taxon>Viridiplantae</taxon>
        <taxon>Streptophyta</taxon>
        <taxon>Embryophyta</taxon>
        <taxon>Tracheophyta</taxon>
        <taxon>Spermatophyta</taxon>
        <taxon>Magnoliopsida</taxon>
        <taxon>eudicotyledons</taxon>
        <taxon>Gunneridae</taxon>
        <taxon>Pentapetalae</taxon>
        <taxon>asterids</taxon>
        <taxon>Ericales</taxon>
        <taxon>Ericaceae</taxon>
        <taxon>Ericoideae</taxon>
        <taxon>Rhodoreae</taxon>
        <taxon>Rhododendron</taxon>
    </lineage>
</organism>
<reference evidence="1 2" key="1">
    <citation type="journal article" date="2019" name="Genome Biol. Evol.">
        <title>The Rhododendron genome and chromosomal organization provide insight into shared whole-genome duplications across the heath family (Ericaceae).</title>
        <authorList>
            <person name="Soza V.L."/>
            <person name="Lindsley D."/>
            <person name="Waalkes A."/>
            <person name="Ramage E."/>
            <person name="Patwardhan R.P."/>
            <person name="Burton J.N."/>
            <person name="Adey A."/>
            <person name="Kumar A."/>
            <person name="Qiu R."/>
            <person name="Shendure J."/>
            <person name="Hall B."/>
        </authorList>
    </citation>
    <scope>NUCLEOTIDE SEQUENCE [LARGE SCALE GENOMIC DNA]</scope>
    <source>
        <strain evidence="1">RSF 1966-606</strain>
    </source>
</reference>
<sequence>MDRILCDELLEEVLGRLPSRSTFSPSTADDVSLVSKRWLRLYRSSKSTLLLQLFPYHCTPPSLSSFLSHFPHLSALVIAIVPDSSDLRDQLLLSVASSCPKLTVLNVRSDPVSLFPLLSLSTSCPHLTCLVVSLPRPHSFHWLLSFHSLKTLSVVFASASAPAEFQLFDAASKGNYLDDAELKLETLYLSGIQQGDYGFDWLWRSCKNLKKLLLQCCKGIGDDTSVSSLVNCFKGLQEMELRWCRPIVTDILMRLAENCTSLNSLLIYHRGSKEGLLQFITHSRCNLQKLHLQTPFDLENNHLLAVADKFRGLLSLELRNCMGVTGEGLKSMALAMSNKLEELALIQCRVEPGLLPTLGQKFRNLSKLDLSYNRKLVDKEFISMLVLFNCLRELRVRGCKGLTNASVISMFKSCKQLEIVDIIDCPGIESESVELFILNCLRLRQIHVEESKLSNVSRSWASKKLVEVVV</sequence>
<dbReference type="InterPro" id="IPR036047">
    <property type="entry name" value="F-box-like_dom_sf"/>
</dbReference>
<feature type="non-terminal residue" evidence="1">
    <location>
        <position position="1"/>
    </location>
</feature>
<gene>
    <name evidence="1" type="ORF">C3L33_01637</name>
</gene>
<dbReference type="AlphaFoldDB" id="A0A6A4MLN2"/>
<dbReference type="Proteomes" id="UP000428333">
    <property type="component" value="Linkage Group LG01"/>
</dbReference>